<feature type="transmembrane region" description="Helical" evidence="2">
    <location>
        <begin position="115"/>
        <end position="135"/>
    </location>
</feature>
<protein>
    <submittedName>
        <fullName evidence="3">Uncharacterized protein</fullName>
    </submittedName>
</protein>
<feature type="transmembrane region" description="Helical" evidence="2">
    <location>
        <begin position="82"/>
        <end position="103"/>
    </location>
</feature>
<keyword evidence="4" id="KW-1185">Reference proteome</keyword>
<keyword evidence="1" id="KW-0175">Coiled coil</keyword>
<evidence type="ECO:0000313" key="3">
    <source>
        <dbReference type="EMBL" id="MDQ0674431.1"/>
    </source>
</evidence>
<feature type="transmembrane region" description="Helical" evidence="2">
    <location>
        <begin position="55"/>
        <end position="76"/>
    </location>
</feature>
<organism evidence="3 4">
    <name type="scientific">Pseudarthrobacter siccitolerans</name>
    <dbReference type="NCBI Taxonomy" id="861266"/>
    <lineage>
        <taxon>Bacteria</taxon>
        <taxon>Bacillati</taxon>
        <taxon>Actinomycetota</taxon>
        <taxon>Actinomycetes</taxon>
        <taxon>Micrococcales</taxon>
        <taxon>Micrococcaceae</taxon>
        <taxon>Pseudarthrobacter</taxon>
    </lineage>
</organism>
<dbReference type="RefSeq" id="WP_306636000.1">
    <property type="nucleotide sequence ID" value="NZ_JAUSXB010000001.1"/>
</dbReference>
<keyword evidence="2" id="KW-1133">Transmembrane helix</keyword>
<dbReference type="EMBL" id="JAUSXB010000001">
    <property type="protein sequence ID" value="MDQ0674431.1"/>
    <property type="molecule type" value="Genomic_DNA"/>
</dbReference>
<keyword evidence="2" id="KW-0472">Membrane</keyword>
<evidence type="ECO:0000256" key="2">
    <source>
        <dbReference type="SAM" id="Phobius"/>
    </source>
</evidence>
<gene>
    <name evidence="3" type="ORF">QFZ36_001992</name>
</gene>
<dbReference type="Proteomes" id="UP001236806">
    <property type="component" value="Unassembled WGS sequence"/>
</dbReference>
<comment type="caution">
    <text evidence="3">The sequence shown here is derived from an EMBL/GenBank/DDBJ whole genome shotgun (WGS) entry which is preliminary data.</text>
</comment>
<evidence type="ECO:0000313" key="4">
    <source>
        <dbReference type="Proteomes" id="UP001236806"/>
    </source>
</evidence>
<proteinExistence type="predicted"/>
<accession>A0ABU0PKC5</accession>
<name>A0ABU0PKC5_9MICC</name>
<keyword evidence="2" id="KW-0812">Transmembrane</keyword>
<reference evidence="3 4" key="1">
    <citation type="submission" date="2023-07" db="EMBL/GenBank/DDBJ databases">
        <title>Comparative genomics of wheat-associated soil bacteria to identify genetic determinants of phenazine resistance.</title>
        <authorList>
            <person name="Mouncey N."/>
        </authorList>
    </citation>
    <scope>NUCLEOTIDE SEQUENCE [LARGE SCALE GENOMIC DNA]</scope>
    <source>
        <strain evidence="3 4">W1I3</strain>
    </source>
</reference>
<feature type="coiled-coil region" evidence="1">
    <location>
        <begin position="184"/>
        <end position="211"/>
    </location>
</feature>
<evidence type="ECO:0000256" key="1">
    <source>
        <dbReference type="SAM" id="Coils"/>
    </source>
</evidence>
<feature type="transmembrane region" description="Helical" evidence="2">
    <location>
        <begin position="141"/>
        <end position="160"/>
    </location>
</feature>
<sequence length="239" mass="26613">MNSLVAADAARRIVLVEFKNPTIRVIEARHVSQHYNKLKPYPKFILSRWRRTLKCLWQALALGAVAGIMDVVLTTARLENAPVYILGSLVITALLLPLVRYAGVQWHKRSLFSRIAAPIGLLMILVPSGFVIAAMDRHDAILHQVVLLGLPTLLPLLGLLRLGGDGRWILPSWVPGAFIRESVYRKIRKDAEKAALELKDAEAALEADRLEEWVVAGGSSVRAKTRLQLILEILATKRE</sequence>